<organism evidence="3 4">
    <name type="scientific">Mucilaginibacter agri</name>
    <dbReference type="NCBI Taxonomy" id="2695265"/>
    <lineage>
        <taxon>Bacteria</taxon>
        <taxon>Pseudomonadati</taxon>
        <taxon>Bacteroidota</taxon>
        <taxon>Sphingobacteriia</taxon>
        <taxon>Sphingobacteriales</taxon>
        <taxon>Sphingobacteriaceae</taxon>
        <taxon>Mucilaginibacter</taxon>
    </lineage>
</organism>
<dbReference type="Gene3D" id="2.40.128.110">
    <property type="entry name" value="Lipid/polyisoprenoid-binding, YceI-like"/>
    <property type="match status" value="1"/>
</dbReference>
<dbReference type="RefSeq" id="WP_166584236.1">
    <property type="nucleotide sequence ID" value="NZ_WWEO01000036.1"/>
</dbReference>
<evidence type="ECO:0000259" key="2">
    <source>
        <dbReference type="SMART" id="SM00867"/>
    </source>
</evidence>
<sequence length="199" mass="21052">MKALKSIAAALAVVSLFAFTTNKNETTYKVDAQKSNIEWTGKKIGGEHKGTIKVSGGNVVTNGKAPVSGTFTIDMKSIANTDLTDADYNAKLVGHLKSDDFFGVDKYPTAQFVATKITPAGNGVANVTGNLTIKGTTNAITFPVNYSVNGNTLTAVAKGVAVDRAKYNVKYGSKSFFESIGDKAIEDNFILDITLVAQK</sequence>
<feature type="signal peptide" evidence="1">
    <location>
        <begin position="1"/>
        <end position="20"/>
    </location>
</feature>
<dbReference type="PANTHER" id="PTHR34406">
    <property type="entry name" value="PROTEIN YCEI"/>
    <property type="match status" value="1"/>
</dbReference>
<dbReference type="SMART" id="SM00867">
    <property type="entry name" value="YceI"/>
    <property type="match status" value="1"/>
</dbReference>
<keyword evidence="4" id="KW-1185">Reference proteome</keyword>
<feature type="chain" id="PRO_5036803010" evidence="1">
    <location>
        <begin position="21"/>
        <end position="199"/>
    </location>
</feature>
<dbReference type="InterPro" id="IPR036761">
    <property type="entry name" value="TTHA0802/YceI-like_sf"/>
</dbReference>
<reference evidence="3" key="2">
    <citation type="submission" date="2020-10" db="EMBL/GenBank/DDBJ databases">
        <title>Mucilaginibacter sp. nov., isolated from soil.</title>
        <authorList>
            <person name="Jeon C.O."/>
        </authorList>
    </citation>
    <scope>NUCLEOTIDE SEQUENCE</scope>
    <source>
        <strain evidence="3">R11</strain>
    </source>
</reference>
<feature type="domain" description="Lipid/polyisoprenoid-binding YceI-like" evidence="2">
    <location>
        <begin position="27"/>
        <end position="198"/>
    </location>
</feature>
<proteinExistence type="predicted"/>
<protein>
    <submittedName>
        <fullName evidence="3">YceI family protein</fullName>
    </submittedName>
</protein>
<keyword evidence="1" id="KW-0732">Signal</keyword>
<dbReference type="Pfam" id="PF04264">
    <property type="entry name" value="YceI"/>
    <property type="match status" value="1"/>
</dbReference>
<dbReference type="AlphaFoldDB" id="A0A966DSY6"/>
<reference evidence="3" key="1">
    <citation type="submission" date="2020-01" db="EMBL/GenBank/DDBJ databases">
        <authorList>
            <person name="Seo Y.L."/>
        </authorList>
    </citation>
    <scope>NUCLEOTIDE SEQUENCE</scope>
    <source>
        <strain evidence="3">R11</strain>
    </source>
</reference>
<dbReference type="PANTHER" id="PTHR34406:SF1">
    <property type="entry name" value="PROTEIN YCEI"/>
    <property type="match status" value="1"/>
</dbReference>
<dbReference type="Proteomes" id="UP000638732">
    <property type="component" value="Unassembled WGS sequence"/>
</dbReference>
<evidence type="ECO:0000256" key="1">
    <source>
        <dbReference type="SAM" id="SignalP"/>
    </source>
</evidence>
<evidence type="ECO:0000313" key="4">
    <source>
        <dbReference type="Proteomes" id="UP000638732"/>
    </source>
</evidence>
<dbReference type="SUPFAM" id="SSF101874">
    <property type="entry name" value="YceI-like"/>
    <property type="match status" value="1"/>
</dbReference>
<accession>A0A966DSY6</accession>
<gene>
    <name evidence="3" type="ORF">GSY63_02455</name>
</gene>
<dbReference type="EMBL" id="WWEO01000036">
    <property type="protein sequence ID" value="NCD68214.1"/>
    <property type="molecule type" value="Genomic_DNA"/>
</dbReference>
<evidence type="ECO:0000313" key="3">
    <source>
        <dbReference type="EMBL" id="NCD68214.1"/>
    </source>
</evidence>
<name>A0A966DSY6_9SPHI</name>
<dbReference type="InterPro" id="IPR007372">
    <property type="entry name" value="Lipid/polyisoprenoid-bd_YceI"/>
</dbReference>
<comment type="caution">
    <text evidence="3">The sequence shown here is derived from an EMBL/GenBank/DDBJ whole genome shotgun (WGS) entry which is preliminary data.</text>
</comment>